<keyword evidence="2" id="KW-0808">Transferase</keyword>
<dbReference type="InterPro" id="IPR029063">
    <property type="entry name" value="SAM-dependent_MTases_sf"/>
</dbReference>
<dbReference type="GO" id="GO:0008757">
    <property type="term" value="F:S-adenosylmethionine-dependent methyltransferase activity"/>
    <property type="evidence" value="ECO:0007669"/>
    <property type="project" value="InterPro"/>
</dbReference>
<dbReference type="SUPFAM" id="SSF53335">
    <property type="entry name" value="S-adenosyl-L-methionine-dependent methyltransferases"/>
    <property type="match status" value="1"/>
</dbReference>
<dbReference type="Proteomes" id="UP000198882">
    <property type="component" value="Unassembled WGS sequence"/>
</dbReference>
<dbReference type="PANTHER" id="PTHR43591:SF110">
    <property type="entry name" value="RHODANESE DOMAIN-CONTAINING PROTEIN"/>
    <property type="match status" value="1"/>
</dbReference>
<dbReference type="PANTHER" id="PTHR43591">
    <property type="entry name" value="METHYLTRANSFERASE"/>
    <property type="match status" value="1"/>
</dbReference>
<dbReference type="InterPro" id="IPR013216">
    <property type="entry name" value="Methyltransf_11"/>
</dbReference>
<dbReference type="Gene3D" id="3.40.50.150">
    <property type="entry name" value="Vaccinia Virus protein VP39"/>
    <property type="match status" value="1"/>
</dbReference>
<evidence type="ECO:0000313" key="2">
    <source>
        <dbReference type="EMBL" id="SDJ83861.1"/>
    </source>
</evidence>
<sequence>MPETPDHPIAQRAYEELAAGYDREGDTKPSNAYLERPATLSLLPETEGKRVLDAGCGAGHLADELADRGATVVGLDASREMLAYARGRVPDADFLRADLEGELPFADNAFDGVTSSLAFHYVKEWASLFRELRRVLTPGGWIVCSVQHPHADFEEYDDAENYHELELVSATWDAFGSEVDVPAYRRPLSAMLSPALEAGFRLDRLLEPTPTEAYREANPERYEYEATRPNFLCFRLVAPS</sequence>
<proteinExistence type="predicted"/>
<dbReference type="OrthoDB" id="162595at2157"/>
<organism evidence="2 3">
    <name type="scientific">Natronorubrum texcoconense</name>
    <dbReference type="NCBI Taxonomy" id="1095776"/>
    <lineage>
        <taxon>Archaea</taxon>
        <taxon>Methanobacteriati</taxon>
        <taxon>Methanobacteriota</taxon>
        <taxon>Stenosarchaea group</taxon>
        <taxon>Halobacteria</taxon>
        <taxon>Halobacteriales</taxon>
        <taxon>Natrialbaceae</taxon>
        <taxon>Natronorubrum</taxon>
    </lineage>
</organism>
<reference evidence="3" key="1">
    <citation type="submission" date="2016-10" db="EMBL/GenBank/DDBJ databases">
        <authorList>
            <person name="Varghese N."/>
            <person name="Submissions S."/>
        </authorList>
    </citation>
    <scope>NUCLEOTIDE SEQUENCE [LARGE SCALE GENOMIC DNA]</scope>
    <source>
        <strain evidence="3">B4,CECT 8067,JCM 17497</strain>
    </source>
</reference>
<dbReference type="EMBL" id="FNFE01000002">
    <property type="protein sequence ID" value="SDJ83861.1"/>
    <property type="molecule type" value="Genomic_DNA"/>
</dbReference>
<dbReference type="AlphaFoldDB" id="A0A1G8X082"/>
<gene>
    <name evidence="2" type="ORF">SAMN04515672_1568</name>
</gene>
<dbReference type="STRING" id="1095776.SAMN04515672_1568"/>
<dbReference type="CDD" id="cd02440">
    <property type="entry name" value="AdoMet_MTases"/>
    <property type="match status" value="1"/>
</dbReference>
<keyword evidence="3" id="KW-1185">Reference proteome</keyword>
<accession>A0A1G8X082</accession>
<protein>
    <submittedName>
        <fullName evidence="2">Methyltransferase domain-containing protein</fullName>
    </submittedName>
</protein>
<name>A0A1G8X082_9EURY</name>
<dbReference type="GO" id="GO:0032259">
    <property type="term" value="P:methylation"/>
    <property type="evidence" value="ECO:0007669"/>
    <property type="project" value="UniProtKB-KW"/>
</dbReference>
<evidence type="ECO:0000313" key="3">
    <source>
        <dbReference type="Proteomes" id="UP000198882"/>
    </source>
</evidence>
<keyword evidence="2" id="KW-0489">Methyltransferase</keyword>
<dbReference type="Pfam" id="PF08241">
    <property type="entry name" value="Methyltransf_11"/>
    <property type="match status" value="1"/>
</dbReference>
<feature type="domain" description="Methyltransferase type 11" evidence="1">
    <location>
        <begin position="52"/>
        <end position="144"/>
    </location>
</feature>
<dbReference type="RefSeq" id="WP_090304202.1">
    <property type="nucleotide sequence ID" value="NZ_FNFE01000002.1"/>
</dbReference>
<evidence type="ECO:0000259" key="1">
    <source>
        <dbReference type="Pfam" id="PF08241"/>
    </source>
</evidence>